<dbReference type="AlphaFoldDB" id="A0A835ZCR8"/>
<dbReference type="PROSITE" id="PS50164">
    <property type="entry name" value="GIY_YIG"/>
    <property type="match status" value="1"/>
</dbReference>
<feature type="non-terminal residue" evidence="2">
    <location>
        <position position="1"/>
    </location>
</feature>
<name>A0A835ZCR8_9STRA</name>
<proteinExistence type="predicted"/>
<accession>A0A835ZCR8</accession>
<dbReference type="InterPro" id="IPR050381">
    <property type="entry name" value="SLX1_endonuclease"/>
</dbReference>
<evidence type="ECO:0000313" key="2">
    <source>
        <dbReference type="EMBL" id="KAG5188945.1"/>
    </source>
</evidence>
<dbReference type="Proteomes" id="UP000664859">
    <property type="component" value="Unassembled WGS sequence"/>
</dbReference>
<dbReference type="Pfam" id="PF01541">
    <property type="entry name" value="GIY-YIG"/>
    <property type="match status" value="1"/>
</dbReference>
<gene>
    <name evidence="2" type="ORF">JKP88DRAFT_132961</name>
</gene>
<dbReference type="InterPro" id="IPR035901">
    <property type="entry name" value="GIY-YIG_endonuc_sf"/>
</dbReference>
<reference evidence="2" key="1">
    <citation type="submission" date="2021-02" db="EMBL/GenBank/DDBJ databases">
        <title>First Annotated Genome of the Yellow-green Alga Tribonema minus.</title>
        <authorList>
            <person name="Mahan K.M."/>
        </authorList>
    </citation>
    <scope>NUCLEOTIDE SEQUENCE</scope>
    <source>
        <strain evidence="2">UTEX B ZZ1240</strain>
    </source>
</reference>
<organism evidence="2 3">
    <name type="scientific">Tribonema minus</name>
    <dbReference type="NCBI Taxonomy" id="303371"/>
    <lineage>
        <taxon>Eukaryota</taxon>
        <taxon>Sar</taxon>
        <taxon>Stramenopiles</taxon>
        <taxon>Ochrophyta</taxon>
        <taxon>PX clade</taxon>
        <taxon>Xanthophyceae</taxon>
        <taxon>Tribonematales</taxon>
        <taxon>Tribonemataceae</taxon>
        <taxon>Tribonema</taxon>
    </lineage>
</organism>
<dbReference type="EMBL" id="JAFCMP010000059">
    <property type="protein sequence ID" value="KAG5188945.1"/>
    <property type="molecule type" value="Genomic_DNA"/>
</dbReference>
<keyword evidence="3" id="KW-1185">Reference proteome</keyword>
<evidence type="ECO:0000313" key="3">
    <source>
        <dbReference type="Proteomes" id="UP000664859"/>
    </source>
</evidence>
<dbReference type="PANTHER" id="PTHR20208">
    <property type="entry name" value="STRUCTURE-SPECIFIC ENDONUCLEASE SUBUNIT SLX1"/>
    <property type="match status" value="1"/>
</dbReference>
<dbReference type="Gene3D" id="3.40.1440.10">
    <property type="entry name" value="GIY-YIG endonuclease"/>
    <property type="match status" value="1"/>
</dbReference>
<comment type="caution">
    <text evidence="2">The sequence shown here is derived from an EMBL/GenBank/DDBJ whole genome shotgun (WGS) entry which is preliminary data.</text>
</comment>
<feature type="domain" description="GIY-YIG" evidence="1">
    <location>
        <begin position="1"/>
        <end position="70"/>
    </location>
</feature>
<evidence type="ECO:0000259" key="1">
    <source>
        <dbReference type="PROSITE" id="PS50164"/>
    </source>
</evidence>
<dbReference type="InterPro" id="IPR000305">
    <property type="entry name" value="GIY-YIG_endonuc"/>
</dbReference>
<feature type="non-terminal residue" evidence="2">
    <location>
        <position position="70"/>
    </location>
</feature>
<sequence>CCYVIVNEQGRTYVGYTVNPKRRLRQHNGCLKGGARNTAGKGPWRYVIVLTSEAFDNRKALSAEWHLKHP</sequence>
<dbReference type="SUPFAM" id="SSF82771">
    <property type="entry name" value="GIY-YIG endonuclease"/>
    <property type="match status" value="1"/>
</dbReference>
<protein>
    <recommendedName>
        <fullName evidence="1">GIY-YIG domain-containing protein</fullName>
    </recommendedName>
</protein>
<dbReference type="OrthoDB" id="24645at2759"/>